<gene>
    <name evidence="4" type="ORF">N866_18625</name>
</gene>
<accession>A0A021VRG4</accession>
<dbReference type="InterPro" id="IPR002372">
    <property type="entry name" value="PQQ_rpt_dom"/>
</dbReference>
<dbReference type="Pfam" id="PF13360">
    <property type="entry name" value="PQQ_2"/>
    <property type="match status" value="1"/>
</dbReference>
<dbReference type="SUPFAM" id="SSF50998">
    <property type="entry name" value="Quinoprotein alcohol dehydrogenase-like"/>
    <property type="match status" value="1"/>
</dbReference>
<feature type="domain" description="Pyrrolo-quinoline quinone repeat" evidence="3">
    <location>
        <begin position="339"/>
        <end position="449"/>
    </location>
</feature>
<dbReference type="InterPro" id="IPR011047">
    <property type="entry name" value="Quinoprotein_ADH-like_sf"/>
</dbReference>
<proteinExistence type="predicted"/>
<evidence type="ECO:0000313" key="5">
    <source>
        <dbReference type="Proteomes" id="UP000019753"/>
    </source>
</evidence>
<keyword evidence="2" id="KW-0812">Transmembrane</keyword>
<comment type="caution">
    <text evidence="4">The sequence shown here is derived from an EMBL/GenBank/DDBJ whole genome shotgun (WGS) entry which is preliminary data.</text>
</comment>
<dbReference type="InterPro" id="IPR018391">
    <property type="entry name" value="PQQ_b-propeller_rpt"/>
</dbReference>
<keyword evidence="2" id="KW-1133">Transmembrane helix</keyword>
<dbReference type="InterPro" id="IPR015943">
    <property type="entry name" value="WD40/YVTN_repeat-like_dom_sf"/>
</dbReference>
<evidence type="ECO:0000256" key="2">
    <source>
        <dbReference type="SAM" id="Phobius"/>
    </source>
</evidence>
<dbReference type="PANTHER" id="PTHR34512:SF30">
    <property type="entry name" value="OUTER MEMBRANE PROTEIN ASSEMBLY FACTOR BAMB"/>
    <property type="match status" value="1"/>
</dbReference>
<dbReference type="PANTHER" id="PTHR34512">
    <property type="entry name" value="CELL SURFACE PROTEIN"/>
    <property type="match status" value="1"/>
</dbReference>
<feature type="compositionally biased region" description="Polar residues" evidence="1">
    <location>
        <begin position="1"/>
        <end position="10"/>
    </location>
</feature>
<dbReference type="Gene3D" id="2.130.10.10">
    <property type="entry name" value="YVTN repeat-like/Quinoprotein amine dehydrogenase"/>
    <property type="match status" value="2"/>
</dbReference>
<name>A0A021VRG4_9CELL</name>
<keyword evidence="2" id="KW-0472">Membrane</keyword>
<organism evidence="4 5">
    <name type="scientific">Actinotalea ferrariae CF5-4</name>
    <dbReference type="NCBI Taxonomy" id="948458"/>
    <lineage>
        <taxon>Bacteria</taxon>
        <taxon>Bacillati</taxon>
        <taxon>Actinomycetota</taxon>
        <taxon>Actinomycetes</taxon>
        <taxon>Micrococcales</taxon>
        <taxon>Cellulomonadaceae</taxon>
        <taxon>Actinotalea</taxon>
    </lineage>
</organism>
<evidence type="ECO:0000313" key="4">
    <source>
        <dbReference type="EMBL" id="EYR63726.1"/>
    </source>
</evidence>
<dbReference type="SMART" id="SM00564">
    <property type="entry name" value="PQQ"/>
    <property type="match status" value="4"/>
</dbReference>
<dbReference type="EMBL" id="AXCW01000073">
    <property type="protein sequence ID" value="EYR63726.1"/>
    <property type="molecule type" value="Genomic_DNA"/>
</dbReference>
<dbReference type="OrthoDB" id="4815319at2"/>
<dbReference type="Proteomes" id="UP000019753">
    <property type="component" value="Unassembled WGS sequence"/>
</dbReference>
<protein>
    <recommendedName>
        <fullName evidence="3">Pyrrolo-quinoline quinone repeat domain-containing protein</fullName>
    </recommendedName>
</protein>
<dbReference type="AlphaFoldDB" id="A0A021VRG4"/>
<feature type="transmembrane region" description="Helical" evidence="2">
    <location>
        <begin position="34"/>
        <end position="52"/>
    </location>
</feature>
<evidence type="ECO:0000256" key="1">
    <source>
        <dbReference type="SAM" id="MobiDB-lite"/>
    </source>
</evidence>
<keyword evidence="5" id="KW-1185">Reference proteome</keyword>
<reference evidence="4 5" key="1">
    <citation type="submission" date="2014-01" db="EMBL/GenBank/DDBJ databases">
        <title>Actinotalea ferrariae CF5-4.</title>
        <authorList>
            <person name="Chen F."/>
            <person name="Li Y."/>
            <person name="Wang G."/>
        </authorList>
    </citation>
    <scope>NUCLEOTIDE SEQUENCE [LARGE SCALE GENOMIC DNA]</scope>
    <source>
        <strain evidence="4 5">CF5-4</strain>
    </source>
</reference>
<dbReference type="RefSeq" id="WP_034225285.1">
    <property type="nucleotide sequence ID" value="NZ_AXCW01000073.1"/>
</dbReference>
<feature type="region of interest" description="Disordered" evidence="1">
    <location>
        <begin position="1"/>
        <end position="31"/>
    </location>
</feature>
<evidence type="ECO:0000259" key="3">
    <source>
        <dbReference type="Pfam" id="PF13360"/>
    </source>
</evidence>
<sequence length="470" mass="49846">MQGDSSTQVQLEDEHDDAGGARSRPTPRPTHRRWWPVAALGLVVVAAAAYAVGDERRRTADLARHAEVHGVVGSLAEPLEEAWRADVRGDAVNQLADVLLVSETAAEGPSALRALDLATGRERWRLDGPPGAWPVQCLGELAGTDGPLALCAVTLTADQPVGEAVADLYLVDVASGEAEPPGVLGGRPWRWTPVNEVDGDLLLVIEDEPGAPAVINRYDPEQGATVWSVPLPDGVGLGLTTRMGAIGDVVVVSDADTTALLDGDGRELRTLNRPASPGRAPAQLPLAGSAEHGVGIWQEPDVGAWFSPEGKRTAELRGRPVELDVLGAAEPPVLVLRRDGALVGVDVRTGAELWDRPVEGRSRVVLDGRLVLSTRDRLEAVDVETGETLWQVELGPTLDGATAPTITDGVRIALPGERDGRTTMTAFDLASGRVVWESLLPAGTSRVERLGSAVFAWAPDRRTQELVLLR</sequence>